<organism evidence="5 6">
    <name type="scientific">Rhizobium leucaenae</name>
    <dbReference type="NCBI Taxonomy" id="29450"/>
    <lineage>
        <taxon>Bacteria</taxon>
        <taxon>Pseudomonadati</taxon>
        <taxon>Pseudomonadota</taxon>
        <taxon>Alphaproteobacteria</taxon>
        <taxon>Hyphomicrobiales</taxon>
        <taxon>Rhizobiaceae</taxon>
        <taxon>Rhizobium/Agrobacterium group</taxon>
        <taxon>Rhizobium</taxon>
    </lineage>
</organism>
<name>A0A7W6ZYP1_9HYPH</name>
<dbReference type="Proteomes" id="UP000543836">
    <property type="component" value="Unassembled WGS sequence"/>
</dbReference>
<dbReference type="InterPro" id="IPR029479">
    <property type="entry name" value="Nitroreductase"/>
</dbReference>
<keyword evidence="2" id="KW-0560">Oxidoreductase</keyword>
<dbReference type="PANTHER" id="PTHR43673:SF10">
    <property type="entry name" value="NADH DEHYDROGENASE_NAD(P)H NITROREDUCTASE XCC3605-RELATED"/>
    <property type="match status" value="1"/>
</dbReference>
<evidence type="ECO:0000256" key="3">
    <source>
        <dbReference type="SAM" id="MobiDB-lite"/>
    </source>
</evidence>
<reference evidence="5 6" key="1">
    <citation type="submission" date="2020-08" db="EMBL/GenBank/DDBJ databases">
        <title>Genomic Encyclopedia of Type Strains, Phase IV (KMG-V): Genome sequencing to study the core and pangenomes of soil and plant-associated prokaryotes.</title>
        <authorList>
            <person name="Whitman W."/>
        </authorList>
    </citation>
    <scope>NUCLEOTIDE SEQUENCE [LARGE SCALE GENOMIC DNA]</scope>
    <source>
        <strain evidence="5 6">SEMIA 492</strain>
    </source>
</reference>
<keyword evidence="6" id="KW-1185">Reference proteome</keyword>
<dbReference type="GO" id="GO:0016491">
    <property type="term" value="F:oxidoreductase activity"/>
    <property type="evidence" value="ECO:0007669"/>
    <property type="project" value="UniProtKB-KW"/>
</dbReference>
<gene>
    <name evidence="5" type="ORF">GGE60_005364</name>
</gene>
<sequence>MDVYEAVTSRRSVRGFKDEPVAREVLERVLSAAAWSSWGSNIQPWNTYVMTGAPLAELKTSAVERLAHGQAWEKRQYEIYPPTIRTPYGERRSPSARSATAPLPLRAGTRRRASGQRSPTGIVSAPPPPCSTSTVTWACPNGPTRHVSADRHASASRRRSAQLPEMTWSEVRETVAEVLSPPNGLILSCGIIDYEDPTVSYARTGGAPLARLSHLPANSCLLSKDKDPVENSAYDTSFIMRDIGERHDHA</sequence>
<evidence type="ECO:0000256" key="2">
    <source>
        <dbReference type="ARBA" id="ARBA00023002"/>
    </source>
</evidence>
<comment type="similarity">
    <text evidence="1">Belongs to the nitroreductase family.</text>
</comment>
<feature type="domain" description="Nitroreductase" evidence="4">
    <location>
        <begin position="8"/>
        <end position="76"/>
    </location>
</feature>
<dbReference type="PANTHER" id="PTHR43673">
    <property type="entry name" value="NAD(P)H NITROREDUCTASE YDGI-RELATED"/>
    <property type="match status" value="1"/>
</dbReference>
<evidence type="ECO:0000313" key="6">
    <source>
        <dbReference type="Proteomes" id="UP000543836"/>
    </source>
</evidence>
<dbReference type="SUPFAM" id="SSF55469">
    <property type="entry name" value="FMN-dependent nitroreductase-like"/>
    <property type="match status" value="1"/>
</dbReference>
<comment type="caution">
    <text evidence="5">The sequence shown here is derived from an EMBL/GenBank/DDBJ whole genome shotgun (WGS) entry which is preliminary data.</text>
</comment>
<feature type="region of interest" description="Disordered" evidence="3">
    <location>
        <begin position="84"/>
        <end position="129"/>
    </location>
</feature>
<dbReference type="Pfam" id="PF00881">
    <property type="entry name" value="Nitroreductase"/>
    <property type="match status" value="1"/>
</dbReference>
<evidence type="ECO:0000313" key="5">
    <source>
        <dbReference type="EMBL" id="MBB4571206.1"/>
    </source>
</evidence>
<evidence type="ECO:0000259" key="4">
    <source>
        <dbReference type="Pfam" id="PF00881"/>
    </source>
</evidence>
<protein>
    <recommendedName>
        <fullName evidence="4">Nitroreductase domain-containing protein</fullName>
    </recommendedName>
</protein>
<accession>A0A7W6ZYP1</accession>
<dbReference type="InterPro" id="IPR000415">
    <property type="entry name" value="Nitroreductase-like"/>
</dbReference>
<dbReference type="AlphaFoldDB" id="A0A7W6ZYP1"/>
<evidence type="ECO:0000256" key="1">
    <source>
        <dbReference type="ARBA" id="ARBA00007118"/>
    </source>
</evidence>
<proteinExistence type="inferred from homology"/>
<dbReference type="EMBL" id="JACIIG010000020">
    <property type="protein sequence ID" value="MBB4571206.1"/>
    <property type="molecule type" value="Genomic_DNA"/>
</dbReference>
<dbReference type="Gene3D" id="3.40.109.10">
    <property type="entry name" value="NADH Oxidase"/>
    <property type="match status" value="1"/>
</dbReference>